<protein>
    <submittedName>
        <fullName evidence="1">Uncharacterized protein</fullName>
    </submittedName>
</protein>
<name>A0A9P5HEK0_9HYPO</name>
<accession>A0A9P5HEK0</accession>
<dbReference type="OrthoDB" id="25896at2759"/>
<organism evidence="1 2">
    <name type="scientific">Cylindrodendrum hubeiense</name>
    <dbReference type="NCBI Taxonomy" id="595255"/>
    <lineage>
        <taxon>Eukaryota</taxon>
        <taxon>Fungi</taxon>
        <taxon>Dikarya</taxon>
        <taxon>Ascomycota</taxon>
        <taxon>Pezizomycotina</taxon>
        <taxon>Sordariomycetes</taxon>
        <taxon>Hypocreomycetidae</taxon>
        <taxon>Hypocreales</taxon>
        <taxon>Nectriaceae</taxon>
        <taxon>Cylindrodendrum</taxon>
    </lineage>
</organism>
<dbReference type="AlphaFoldDB" id="A0A9P5HEK0"/>
<comment type="caution">
    <text evidence="1">The sequence shown here is derived from an EMBL/GenBank/DDBJ whole genome shotgun (WGS) entry which is preliminary data.</text>
</comment>
<dbReference type="EMBL" id="JAANBB010000068">
    <property type="protein sequence ID" value="KAF7551994.1"/>
    <property type="molecule type" value="Genomic_DNA"/>
</dbReference>
<evidence type="ECO:0000313" key="1">
    <source>
        <dbReference type="EMBL" id="KAF7551994.1"/>
    </source>
</evidence>
<sequence length="126" mass="14429">MALEGRIDMWRTRVPSRLDREDPFEGDGFESRPATRLASSLGISLDCRKCKYSDSTPSPEPIPREPVKRNFLFVGSRSSGQTSLLFHHVIAWHANADDQTRAFTRPQYEIYVSDRICNGQPTRIEM</sequence>
<keyword evidence="2" id="KW-1185">Reference proteome</keyword>
<gene>
    <name evidence="1" type="ORF">G7Z17_g4634</name>
</gene>
<dbReference type="Proteomes" id="UP000722485">
    <property type="component" value="Unassembled WGS sequence"/>
</dbReference>
<evidence type="ECO:0000313" key="2">
    <source>
        <dbReference type="Proteomes" id="UP000722485"/>
    </source>
</evidence>
<proteinExistence type="predicted"/>
<reference evidence="1" key="1">
    <citation type="submission" date="2020-03" db="EMBL/GenBank/DDBJ databases">
        <title>Draft Genome Sequence of Cylindrodendrum hubeiense.</title>
        <authorList>
            <person name="Buettner E."/>
            <person name="Kellner H."/>
        </authorList>
    </citation>
    <scope>NUCLEOTIDE SEQUENCE</scope>
    <source>
        <strain evidence="1">IHI 201604</strain>
    </source>
</reference>